<sequence>MYKIAVVGAGPAGIAMARELTAAGVSSEEILMLEKSQHDNASVRQFYPAGKTINSVYKNIKTEKKGLVGFQGIIQVDDYFRLSDQALKDSNVKVYFNTEVLKIKKQSGHFILETSKGNFESNYVVLASGVFAKPRNPDYKIPAEILNKVSYDVLRFQKEKIFGRKVIVVGGGDSAAEYTQTLAALGNFVYISYRQDNFFRMNQLNKDLLTQLEQNQKIKIMFSTDIVGLEAQNDEILIKFDGSNNLTVDNVVFALGGASPVAFMNNCGIDYDDTNVQLRSHHESSIDGIFIAGDLSMGRKGGSLMLAFNSARDIMEGLSINYSFPAPARI</sequence>
<dbReference type="OrthoDB" id="9778740at2"/>
<dbReference type="Proteomes" id="UP000240042">
    <property type="component" value="Unassembled WGS sequence"/>
</dbReference>
<dbReference type="PRINTS" id="PR00469">
    <property type="entry name" value="PNDRDTASEII"/>
</dbReference>
<dbReference type="SUPFAM" id="SSF51905">
    <property type="entry name" value="FAD/NAD(P)-binding domain"/>
    <property type="match status" value="1"/>
</dbReference>
<dbReference type="PANTHER" id="PTHR48105">
    <property type="entry name" value="THIOREDOXIN REDUCTASE 1-RELATED-RELATED"/>
    <property type="match status" value="1"/>
</dbReference>
<dbReference type="InterPro" id="IPR036188">
    <property type="entry name" value="FAD/NAD-bd_sf"/>
</dbReference>
<dbReference type="AlphaFoldDB" id="A0A1I1DNN8"/>
<dbReference type="EMBL" id="FOKY01000002">
    <property type="protein sequence ID" value="SFB74143.1"/>
    <property type="molecule type" value="Genomic_DNA"/>
</dbReference>
<dbReference type="RefSeq" id="WP_092318311.1">
    <property type="nucleotide sequence ID" value="NZ_FOKY01000002.1"/>
</dbReference>
<dbReference type="GO" id="GO:0016491">
    <property type="term" value="F:oxidoreductase activity"/>
    <property type="evidence" value="ECO:0007669"/>
    <property type="project" value="UniProtKB-KW"/>
</dbReference>
<evidence type="ECO:0000313" key="3">
    <source>
        <dbReference type="EMBL" id="SFB74143.1"/>
    </source>
</evidence>
<dbReference type="InterPro" id="IPR050097">
    <property type="entry name" value="Ferredoxin-NADP_redctase_2"/>
</dbReference>
<keyword evidence="2" id="KW-0560">Oxidoreductase</keyword>
<gene>
    <name evidence="3" type="ORF">SAMN02745150_00524</name>
</gene>
<keyword evidence="1" id="KW-0285">Flavoprotein</keyword>
<dbReference type="STRING" id="34097.SAMN02745150_00524"/>
<dbReference type="Pfam" id="PF13738">
    <property type="entry name" value="Pyr_redox_3"/>
    <property type="match status" value="1"/>
</dbReference>
<reference evidence="4" key="1">
    <citation type="submission" date="2016-10" db="EMBL/GenBank/DDBJ databases">
        <authorList>
            <person name="Varghese N."/>
            <person name="Submissions S."/>
        </authorList>
    </citation>
    <scope>NUCLEOTIDE SEQUENCE [LARGE SCALE GENOMIC DNA]</scope>
    <source>
        <strain evidence="4">ATCC 43811</strain>
    </source>
</reference>
<proteinExistence type="predicted"/>
<evidence type="ECO:0000256" key="2">
    <source>
        <dbReference type="ARBA" id="ARBA00023002"/>
    </source>
</evidence>
<protein>
    <submittedName>
        <fullName evidence="3">Thioredoxin reductase (NADPH)</fullName>
    </submittedName>
</protein>
<name>A0A1I1DNN8_BREAD</name>
<evidence type="ECO:0000313" key="4">
    <source>
        <dbReference type="Proteomes" id="UP000240042"/>
    </source>
</evidence>
<evidence type="ECO:0000256" key="1">
    <source>
        <dbReference type="ARBA" id="ARBA00022630"/>
    </source>
</evidence>
<dbReference type="Gene3D" id="3.50.50.60">
    <property type="entry name" value="FAD/NAD(P)-binding domain"/>
    <property type="match status" value="2"/>
</dbReference>
<keyword evidence="4" id="KW-1185">Reference proteome</keyword>
<dbReference type="PRINTS" id="PR00368">
    <property type="entry name" value="FADPNR"/>
</dbReference>
<accession>A0A1I1DNN8</accession>
<organism evidence="3 4">
    <name type="scientific">Brevinema andersonii</name>
    <dbReference type="NCBI Taxonomy" id="34097"/>
    <lineage>
        <taxon>Bacteria</taxon>
        <taxon>Pseudomonadati</taxon>
        <taxon>Spirochaetota</taxon>
        <taxon>Spirochaetia</taxon>
        <taxon>Brevinematales</taxon>
        <taxon>Brevinemataceae</taxon>
        <taxon>Brevinema</taxon>
    </lineage>
</organism>